<evidence type="ECO:0000256" key="8">
    <source>
        <dbReference type="HAMAP-Rule" id="MF_00181"/>
    </source>
</evidence>
<evidence type="ECO:0000313" key="10">
    <source>
        <dbReference type="EMBL" id="SLN48410.1"/>
    </source>
</evidence>
<accession>A0A1Y5SZ48</accession>
<dbReference type="Gene3D" id="3.40.220.10">
    <property type="entry name" value="Leucine Aminopeptidase, subunit E, domain 1"/>
    <property type="match status" value="1"/>
</dbReference>
<feature type="active site" evidence="8">
    <location>
        <position position="349"/>
    </location>
</feature>
<dbReference type="HAMAP" id="MF_00181">
    <property type="entry name" value="Cytosol_peptidase_M17"/>
    <property type="match status" value="1"/>
</dbReference>
<dbReference type="Pfam" id="PF02789">
    <property type="entry name" value="Peptidase_M17_N"/>
    <property type="match status" value="1"/>
</dbReference>
<dbReference type="GO" id="GO:0005737">
    <property type="term" value="C:cytoplasm"/>
    <property type="evidence" value="ECO:0007669"/>
    <property type="project" value="UniProtKB-SubCell"/>
</dbReference>
<evidence type="ECO:0000256" key="3">
    <source>
        <dbReference type="ARBA" id="ARBA00009528"/>
    </source>
</evidence>
<dbReference type="PROSITE" id="PS00631">
    <property type="entry name" value="CYTOSOL_AP"/>
    <property type="match status" value="1"/>
</dbReference>
<sequence>MKIAFSEISMPKRGSLAVGVYAGSKLSASAESADEASGGQIRRAIAASRFTGARRQWLEIFAPSGLDVRTVFLFGLGDEGKLDELTLEAVGGELVRRANAAGETGVTVLLDDLDNPDVKPGEGAARIAYGAVLGAYRFDRYRTRESDDKKPTLTRVTVASKSSASARRRFGALEMIADGVKLTRDLVSEPANKLYPESFAAQCEELRSLGVDVEVLDEAAMRSLGMHALLGVGQGSARESRLVVMQWKGSHRKNAAPLAFVGKGVCFDTGGISLKPAPGMEEMKWDMGGAGTVTGLMKALAGRKAKIDAVGVVGLVENMPDGNAQRPGDVVTSMSGQTIEILNTDAEGRLVLADALWYTQDRFKPELMIDLATLTGAIIITLGAEKAGLFSNDDTLADRLLAAGKAEDEGLWRLPVGEPYDKTLESPIADMGNISANGRGAGSIVAAEFLRRFVNDVPWAHLDIAGVAWSKKDKPTVPKGGTGFGVRLLDRFVQDNYEA</sequence>
<feature type="binding site" evidence="8">
    <location>
        <position position="286"/>
    </location>
    <ligand>
        <name>Mn(2+)</name>
        <dbReference type="ChEBI" id="CHEBI:29035"/>
        <label>2</label>
    </ligand>
</feature>
<evidence type="ECO:0000259" key="9">
    <source>
        <dbReference type="PROSITE" id="PS00631"/>
    </source>
</evidence>
<name>A0A1Y5SZ48_9PROT</name>
<dbReference type="Pfam" id="PF00883">
    <property type="entry name" value="Peptidase_M17"/>
    <property type="match status" value="1"/>
</dbReference>
<evidence type="ECO:0000256" key="7">
    <source>
        <dbReference type="ARBA" id="ARBA00023211"/>
    </source>
</evidence>
<reference evidence="10 11" key="1">
    <citation type="submission" date="2017-03" db="EMBL/GenBank/DDBJ databases">
        <authorList>
            <person name="Afonso C.L."/>
            <person name="Miller P.J."/>
            <person name="Scott M.A."/>
            <person name="Spackman E."/>
            <person name="Goraichik I."/>
            <person name="Dimitrov K.M."/>
            <person name="Suarez D.L."/>
            <person name="Swayne D.E."/>
        </authorList>
    </citation>
    <scope>NUCLEOTIDE SEQUENCE [LARGE SCALE GENOMIC DNA]</scope>
    <source>
        <strain evidence="10 11">CECT 7691</strain>
    </source>
</reference>
<dbReference type="SUPFAM" id="SSF53187">
    <property type="entry name" value="Zn-dependent exopeptidases"/>
    <property type="match status" value="1"/>
</dbReference>
<dbReference type="GO" id="GO:0006508">
    <property type="term" value="P:proteolysis"/>
    <property type="evidence" value="ECO:0007669"/>
    <property type="project" value="UniProtKB-KW"/>
</dbReference>
<feature type="binding site" evidence="8">
    <location>
        <position position="347"/>
    </location>
    <ligand>
        <name>Mn(2+)</name>
        <dbReference type="ChEBI" id="CHEBI:29035"/>
        <label>2</label>
    </ligand>
</feature>
<evidence type="ECO:0000256" key="4">
    <source>
        <dbReference type="ARBA" id="ARBA00022438"/>
    </source>
</evidence>
<dbReference type="GO" id="GO:0030145">
    <property type="term" value="F:manganese ion binding"/>
    <property type="evidence" value="ECO:0007669"/>
    <property type="project" value="UniProtKB-UniRule"/>
</dbReference>
<evidence type="ECO:0000256" key="6">
    <source>
        <dbReference type="ARBA" id="ARBA00022801"/>
    </source>
</evidence>
<keyword evidence="5 8" id="KW-0645">Protease</keyword>
<evidence type="ECO:0000256" key="2">
    <source>
        <dbReference type="ARBA" id="ARBA00000967"/>
    </source>
</evidence>
<dbReference type="EMBL" id="FWFR01000001">
    <property type="protein sequence ID" value="SLN48410.1"/>
    <property type="molecule type" value="Genomic_DNA"/>
</dbReference>
<dbReference type="RefSeq" id="WP_085883297.1">
    <property type="nucleotide sequence ID" value="NZ_FWFR01000001.1"/>
</dbReference>
<dbReference type="PANTHER" id="PTHR11963:SF23">
    <property type="entry name" value="CYTOSOL AMINOPEPTIDASE"/>
    <property type="match status" value="1"/>
</dbReference>
<dbReference type="EC" id="3.4.11.1" evidence="8"/>
<comment type="function">
    <text evidence="8">Presumably involved in the processing and regular turnover of intracellular proteins. Catalyzes the removal of unsubstituted N-terminal amino acids from various peptides.</text>
</comment>
<dbReference type="CDD" id="cd00433">
    <property type="entry name" value="Peptidase_M17"/>
    <property type="match status" value="1"/>
</dbReference>
<dbReference type="InParanoid" id="A0A1Y5SZ48"/>
<dbReference type="InterPro" id="IPR000819">
    <property type="entry name" value="Peptidase_M17_C"/>
</dbReference>
<organism evidence="10 11">
    <name type="scientific">Oceanibacterium hippocampi</name>
    <dbReference type="NCBI Taxonomy" id="745714"/>
    <lineage>
        <taxon>Bacteria</taxon>
        <taxon>Pseudomonadati</taxon>
        <taxon>Pseudomonadota</taxon>
        <taxon>Alphaproteobacteria</taxon>
        <taxon>Sneathiellales</taxon>
        <taxon>Sneathiellaceae</taxon>
        <taxon>Oceanibacterium</taxon>
    </lineage>
</organism>
<keyword evidence="6 8" id="KW-0378">Hydrolase</keyword>
<evidence type="ECO:0000313" key="11">
    <source>
        <dbReference type="Proteomes" id="UP000193200"/>
    </source>
</evidence>
<comment type="similarity">
    <text evidence="3 8">Belongs to the peptidase M17 family.</text>
</comment>
<comment type="catalytic activity">
    <reaction evidence="1 8">
        <text>Release of an N-terminal amino acid, Xaa-|-Yaa-, in which Xaa is preferably Leu, but may be other amino acids including Pro although not Arg or Lys, and Yaa may be Pro. Amino acid amides and methyl esters are also readily hydrolyzed, but rates on arylamides are exceedingly low.</text>
        <dbReference type="EC" id="3.4.11.1"/>
    </reaction>
</comment>
<gene>
    <name evidence="10" type="primary">pepA_2</name>
    <name evidence="8" type="synonym">pepA</name>
    <name evidence="10" type="ORF">OCH7691_02097</name>
</gene>
<dbReference type="InterPro" id="IPR023042">
    <property type="entry name" value="Peptidase_M17_leu_NH2_pept"/>
</dbReference>
<dbReference type="PANTHER" id="PTHR11963">
    <property type="entry name" value="LEUCINE AMINOPEPTIDASE-RELATED"/>
    <property type="match status" value="1"/>
</dbReference>
<keyword evidence="8" id="KW-0479">Metal-binding</keyword>
<keyword evidence="8" id="KW-0963">Cytoplasm</keyword>
<dbReference type="NCBIfam" id="NF002073">
    <property type="entry name" value="PRK00913.1-2"/>
    <property type="match status" value="1"/>
</dbReference>
<dbReference type="PRINTS" id="PR00481">
    <property type="entry name" value="LAMNOPPTDASE"/>
</dbReference>
<proteinExistence type="inferred from homology"/>
<feature type="binding site" evidence="8">
    <location>
        <position position="268"/>
    </location>
    <ligand>
        <name>Mn(2+)</name>
        <dbReference type="ChEBI" id="CHEBI:29035"/>
        <label>2</label>
    </ligand>
</feature>
<dbReference type="NCBIfam" id="NF002075">
    <property type="entry name" value="PRK00913.2-2"/>
    <property type="match status" value="1"/>
</dbReference>
<dbReference type="FunCoup" id="A0A1Y5SZ48">
    <property type="interactions" value="472"/>
</dbReference>
<dbReference type="InterPro" id="IPR011356">
    <property type="entry name" value="Leucine_aapep/pepB"/>
</dbReference>
<comment type="cofactor">
    <cofactor evidence="8">
        <name>Mn(2+)</name>
        <dbReference type="ChEBI" id="CHEBI:29035"/>
    </cofactor>
    <text evidence="8">Binds 2 manganese ions per subunit.</text>
</comment>
<protein>
    <recommendedName>
        <fullName evidence="8">Probable cytosol aminopeptidase</fullName>
        <ecNumber evidence="8">3.4.11.1</ecNumber>
    </recommendedName>
    <alternativeName>
        <fullName evidence="8">Leucine aminopeptidase</fullName>
        <shortName evidence="8">LAP</shortName>
        <ecNumber evidence="8">3.4.11.10</ecNumber>
    </alternativeName>
    <alternativeName>
        <fullName evidence="8">Leucyl aminopeptidase</fullName>
    </alternativeName>
</protein>
<feature type="binding site" evidence="8">
    <location>
        <position position="268"/>
    </location>
    <ligand>
        <name>Mn(2+)</name>
        <dbReference type="ChEBI" id="CHEBI:29035"/>
        <label>1</label>
    </ligand>
</feature>
<keyword evidence="4 8" id="KW-0031">Aminopeptidase</keyword>
<dbReference type="InterPro" id="IPR008283">
    <property type="entry name" value="Peptidase_M17_N"/>
</dbReference>
<evidence type="ECO:0000256" key="1">
    <source>
        <dbReference type="ARBA" id="ARBA00000135"/>
    </source>
</evidence>
<dbReference type="NCBIfam" id="NF002077">
    <property type="entry name" value="PRK00913.2-4"/>
    <property type="match status" value="1"/>
</dbReference>
<dbReference type="EC" id="3.4.11.10" evidence="8"/>
<comment type="subcellular location">
    <subcellularLocation>
        <location evidence="8">Cytoplasm</location>
    </subcellularLocation>
</comment>
<feature type="binding site" evidence="8">
    <location>
        <position position="345"/>
    </location>
    <ligand>
        <name>Mn(2+)</name>
        <dbReference type="ChEBI" id="CHEBI:29035"/>
        <label>1</label>
    </ligand>
</feature>
<feature type="active site" evidence="8">
    <location>
        <position position="275"/>
    </location>
</feature>
<dbReference type="AlphaFoldDB" id="A0A1Y5SZ48"/>
<feature type="binding site" evidence="8">
    <location>
        <position position="263"/>
    </location>
    <ligand>
        <name>Mn(2+)</name>
        <dbReference type="ChEBI" id="CHEBI:29035"/>
        <label>2</label>
    </ligand>
</feature>
<dbReference type="Gene3D" id="3.40.630.10">
    <property type="entry name" value="Zn peptidases"/>
    <property type="match status" value="1"/>
</dbReference>
<feature type="binding site" evidence="8">
    <location>
        <position position="347"/>
    </location>
    <ligand>
        <name>Mn(2+)</name>
        <dbReference type="ChEBI" id="CHEBI:29035"/>
        <label>1</label>
    </ligand>
</feature>
<dbReference type="GO" id="GO:0070006">
    <property type="term" value="F:metalloaminopeptidase activity"/>
    <property type="evidence" value="ECO:0007669"/>
    <property type="project" value="InterPro"/>
</dbReference>
<keyword evidence="11" id="KW-1185">Reference proteome</keyword>
<dbReference type="SUPFAM" id="SSF52949">
    <property type="entry name" value="Macro domain-like"/>
    <property type="match status" value="1"/>
</dbReference>
<dbReference type="InterPro" id="IPR043472">
    <property type="entry name" value="Macro_dom-like"/>
</dbReference>
<evidence type="ECO:0000256" key="5">
    <source>
        <dbReference type="ARBA" id="ARBA00022670"/>
    </source>
</evidence>
<dbReference type="OrthoDB" id="9809354at2"/>
<feature type="domain" description="Cytosol aminopeptidase" evidence="9">
    <location>
        <begin position="343"/>
        <end position="350"/>
    </location>
</feature>
<dbReference type="NCBIfam" id="NF002074">
    <property type="entry name" value="PRK00913.1-4"/>
    <property type="match status" value="1"/>
</dbReference>
<dbReference type="Proteomes" id="UP000193200">
    <property type="component" value="Unassembled WGS sequence"/>
</dbReference>
<comment type="catalytic activity">
    <reaction evidence="2 8">
        <text>Release of an N-terminal amino acid, preferentially leucine, but not glutamic or aspartic acids.</text>
        <dbReference type="EC" id="3.4.11.10"/>
    </reaction>
</comment>
<keyword evidence="7 8" id="KW-0464">Manganese</keyword>